<dbReference type="RefSeq" id="WP_230734733.1">
    <property type="nucleotide sequence ID" value="NZ_JAJNDB010000002.1"/>
</dbReference>
<evidence type="ECO:0000256" key="1">
    <source>
        <dbReference type="ARBA" id="ARBA00006432"/>
    </source>
</evidence>
<dbReference type="PANTHER" id="PTHR43201">
    <property type="entry name" value="ACYL-COA SYNTHETASE"/>
    <property type="match status" value="1"/>
</dbReference>
<dbReference type="InterPro" id="IPR042099">
    <property type="entry name" value="ANL_N_sf"/>
</dbReference>
<dbReference type="Proteomes" id="UP001199469">
    <property type="component" value="Unassembled WGS sequence"/>
</dbReference>
<accession>A0ABS8P8L1</accession>
<evidence type="ECO:0000313" key="5">
    <source>
        <dbReference type="EMBL" id="MCD2194611.1"/>
    </source>
</evidence>
<sequence length="559" mass="58854">MSTAVAVDAPPVALPATTRRLERAEWAPDESVPLAECTVGDLLRDRAQRFPDVCALIGTRHDGSTARLTYTELLAEARSVAAGLLALADPGEHVALWAPNVAEWPVIEYGAALAGVVLVALNPVLTDDELAYSVRLAGASVLVHAETSRDRDLAASVARVRRDLPALRETVSLAHPDRLYAEPGPEPDDLHPDDPVMIQFTSGTTGRPKAVVLAHRSLVNNARLTMITAEVGPGAVGIAPLPMFHTAACVISTLGPAWVGGTQVLIERFEPGPVLASAVREGARVLFSVPTVLSALLEAARKGAAAPRLDTVLVGASICAPTTITAAQETFGASVHNLFGQTELSPVLSLTRRGDTADDLATTVGRPLPQTAARVVDPTSGDVVGLGVQGEICARGYLQLLRYHDDPAATATTVDPEGWVHTGDLGTMDERGLITVTGRLKELVIRGGENIAPAEVEIALAEHPDVLTSAVVGLPDDHWGEIVAAAVVLRDGGAPGVEEALRAHCRERLSSFKVPERWFVVDELPMTASGKVQKFALRDQLADQPYAGGTSTDSSTRSN</sequence>
<reference evidence="5 6" key="1">
    <citation type="submission" date="2021-11" db="EMBL/GenBank/DDBJ databases">
        <title>Draft genome sequence of Actinomycetospora sp. SF1 isolated from the rhizosphere soil.</title>
        <authorList>
            <person name="Duangmal K."/>
            <person name="Chantavorakit T."/>
        </authorList>
    </citation>
    <scope>NUCLEOTIDE SEQUENCE [LARGE SCALE GENOMIC DNA]</scope>
    <source>
        <strain evidence="5 6">TBRC 5722</strain>
    </source>
</reference>
<evidence type="ECO:0000313" key="6">
    <source>
        <dbReference type="Proteomes" id="UP001199469"/>
    </source>
</evidence>
<evidence type="ECO:0000256" key="2">
    <source>
        <dbReference type="ARBA" id="ARBA00022598"/>
    </source>
</evidence>
<dbReference type="InterPro" id="IPR025110">
    <property type="entry name" value="AMP-bd_C"/>
</dbReference>
<keyword evidence="6" id="KW-1185">Reference proteome</keyword>
<evidence type="ECO:0000259" key="4">
    <source>
        <dbReference type="Pfam" id="PF13193"/>
    </source>
</evidence>
<comment type="similarity">
    <text evidence="1">Belongs to the ATP-dependent AMP-binding enzyme family.</text>
</comment>
<dbReference type="Gene3D" id="3.30.300.30">
    <property type="match status" value="1"/>
</dbReference>
<keyword evidence="2" id="KW-0436">Ligase</keyword>
<dbReference type="PROSITE" id="PS00455">
    <property type="entry name" value="AMP_BINDING"/>
    <property type="match status" value="1"/>
</dbReference>
<name>A0ABS8P8L1_9PSEU</name>
<dbReference type="SUPFAM" id="SSF56801">
    <property type="entry name" value="Acetyl-CoA synthetase-like"/>
    <property type="match status" value="1"/>
</dbReference>
<evidence type="ECO:0000259" key="3">
    <source>
        <dbReference type="Pfam" id="PF00501"/>
    </source>
</evidence>
<proteinExistence type="inferred from homology"/>
<comment type="caution">
    <text evidence="5">The sequence shown here is derived from an EMBL/GenBank/DDBJ whole genome shotgun (WGS) entry which is preliminary data.</text>
</comment>
<feature type="domain" description="AMP-binding enzyme C-terminal" evidence="4">
    <location>
        <begin position="455"/>
        <end position="531"/>
    </location>
</feature>
<dbReference type="Pfam" id="PF13193">
    <property type="entry name" value="AMP-binding_C"/>
    <property type="match status" value="1"/>
</dbReference>
<gene>
    <name evidence="5" type="ORF">LQ327_14655</name>
</gene>
<dbReference type="InterPro" id="IPR020845">
    <property type="entry name" value="AMP-binding_CS"/>
</dbReference>
<dbReference type="Gene3D" id="3.40.50.12780">
    <property type="entry name" value="N-terminal domain of ligase-like"/>
    <property type="match status" value="1"/>
</dbReference>
<dbReference type="PANTHER" id="PTHR43201:SF5">
    <property type="entry name" value="MEDIUM-CHAIN ACYL-COA LIGASE ACSF2, MITOCHONDRIAL"/>
    <property type="match status" value="1"/>
</dbReference>
<protein>
    <submittedName>
        <fullName evidence="5">AMP-binding protein</fullName>
    </submittedName>
</protein>
<dbReference type="Pfam" id="PF00501">
    <property type="entry name" value="AMP-binding"/>
    <property type="match status" value="1"/>
</dbReference>
<organism evidence="5 6">
    <name type="scientific">Actinomycetospora endophytica</name>
    <dbReference type="NCBI Taxonomy" id="2291215"/>
    <lineage>
        <taxon>Bacteria</taxon>
        <taxon>Bacillati</taxon>
        <taxon>Actinomycetota</taxon>
        <taxon>Actinomycetes</taxon>
        <taxon>Pseudonocardiales</taxon>
        <taxon>Pseudonocardiaceae</taxon>
        <taxon>Actinomycetospora</taxon>
    </lineage>
</organism>
<dbReference type="InterPro" id="IPR000873">
    <property type="entry name" value="AMP-dep_synth/lig_dom"/>
</dbReference>
<dbReference type="InterPro" id="IPR045851">
    <property type="entry name" value="AMP-bd_C_sf"/>
</dbReference>
<feature type="domain" description="AMP-dependent synthetase/ligase" evidence="3">
    <location>
        <begin position="44"/>
        <end position="402"/>
    </location>
</feature>
<dbReference type="EMBL" id="JAJNDB010000002">
    <property type="protein sequence ID" value="MCD2194611.1"/>
    <property type="molecule type" value="Genomic_DNA"/>
</dbReference>